<evidence type="ECO:0000313" key="1">
    <source>
        <dbReference type="EMBL" id="MED6152442.1"/>
    </source>
</evidence>
<keyword evidence="2" id="KW-1185">Reference proteome</keyword>
<reference evidence="1 2" key="1">
    <citation type="journal article" date="2023" name="Plants (Basel)">
        <title>Bridging the Gap: Combining Genomics and Transcriptomics Approaches to Understand Stylosanthes scabra, an Orphan Legume from the Brazilian Caatinga.</title>
        <authorList>
            <person name="Ferreira-Neto J.R.C."/>
            <person name="da Silva M.D."/>
            <person name="Binneck E."/>
            <person name="de Melo N.F."/>
            <person name="da Silva R.H."/>
            <person name="de Melo A.L.T.M."/>
            <person name="Pandolfi V."/>
            <person name="Bustamante F.O."/>
            <person name="Brasileiro-Vidal A.C."/>
            <person name="Benko-Iseppon A.M."/>
        </authorList>
    </citation>
    <scope>NUCLEOTIDE SEQUENCE [LARGE SCALE GENOMIC DNA]</scope>
    <source>
        <tissue evidence="1">Leaves</tissue>
    </source>
</reference>
<evidence type="ECO:0000313" key="2">
    <source>
        <dbReference type="Proteomes" id="UP001341840"/>
    </source>
</evidence>
<protein>
    <submittedName>
        <fullName evidence="1">Uncharacterized protein</fullName>
    </submittedName>
</protein>
<dbReference type="EMBL" id="JASCZI010092501">
    <property type="protein sequence ID" value="MED6152442.1"/>
    <property type="molecule type" value="Genomic_DNA"/>
</dbReference>
<feature type="non-terminal residue" evidence="1">
    <location>
        <position position="1"/>
    </location>
</feature>
<proteinExistence type="predicted"/>
<dbReference type="Proteomes" id="UP001341840">
    <property type="component" value="Unassembled WGS sequence"/>
</dbReference>
<comment type="caution">
    <text evidence="1">The sequence shown here is derived from an EMBL/GenBank/DDBJ whole genome shotgun (WGS) entry which is preliminary data.</text>
</comment>
<gene>
    <name evidence="1" type="ORF">PIB30_092131</name>
</gene>
<name>A0ABU6TVE2_9FABA</name>
<sequence length="83" mass="9490">LRVGRIGLSFNPHPLDPLRTQPTCCGSGLQPYATKLDQIEYLRIELLRRVRVGWIGLSFKPHPTRPASHPTYLLRIEFVTLPD</sequence>
<organism evidence="1 2">
    <name type="scientific">Stylosanthes scabra</name>
    <dbReference type="NCBI Taxonomy" id="79078"/>
    <lineage>
        <taxon>Eukaryota</taxon>
        <taxon>Viridiplantae</taxon>
        <taxon>Streptophyta</taxon>
        <taxon>Embryophyta</taxon>
        <taxon>Tracheophyta</taxon>
        <taxon>Spermatophyta</taxon>
        <taxon>Magnoliopsida</taxon>
        <taxon>eudicotyledons</taxon>
        <taxon>Gunneridae</taxon>
        <taxon>Pentapetalae</taxon>
        <taxon>rosids</taxon>
        <taxon>fabids</taxon>
        <taxon>Fabales</taxon>
        <taxon>Fabaceae</taxon>
        <taxon>Papilionoideae</taxon>
        <taxon>50 kb inversion clade</taxon>
        <taxon>dalbergioids sensu lato</taxon>
        <taxon>Dalbergieae</taxon>
        <taxon>Pterocarpus clade</taxon>
        <taxon>Stylosanthes</taxon>
    </lineage>
</organism>
<accession>A0ABU6TVE2</accession>